<protein>
    <recommendedName>
        <fullName evidence="10">Fibronectin type-III domain-containing protein</fullName>
    </recommendedName>
</protein>
<dbReference type="Proteomes" id="UP001195483">
    <property type="component" value="Unassembled WGS sequence"/>
</dbReference>
<dbReference type="InterPro" id="IPR050646">
    <property type="entry name" value="Cas1"/>
</dbReference>
<keyword evidence="9" id="KW-0472">Membrane</keyword>
<dbReference type="EMBL" id="JAEAOA010000085">
    <property type="protein sequence ID" value="KAK3605078.1"/>
    <property type="molecule type" value="Genomic_DNA"/>
</dbReference>
<keyword evidence="1" id="KW-0540">Nuclease</keyword>
<reference evidence="11" key="2">
    <citation type="journal article" date="2021" name="Genome Biol. Evol.">
        <title>Developing a high-quality reference genome for a parasitic bivalve with doubly uniparental inheritance (Bivalvia: Unionida).</title>
        <authorList>
            <person name="Smith C.H."/>
        </authorList>
    </citation>
    <scope>NUCLEOTIDE SEQUENCE</scope>
    <source>
        <strain evidence="11">CHS0354</strain>
        <tissue evidence="11">Mantle</tissue>
    </source>
</reference>
<dbReference type="NCBIfam" id="TIGR04329">
    <property type="entry name" value="cas1_PREFRAN"/>
    <property type="match status" value="1"/>
</dbReference>
<dbReference type="Pfam" id="PF01867">
    <property type="entry name" value="Cas_Cas1"/>
    <property type="match status" value="1"/>
</dbReference>
<evidence type="ECO:0000256" key="6">
    <source>
        <dbReference type="ARBA" id="ARBA00023118"/>
    </source>
</evidence>
<dbReference type="InterPro" id="IPR013783">
    <property type="entry name" value="Ig-like_fold"/>
</dbReference>
<evidence type="ECO:0000256" key="2">
    <source>
        <dbReference type="ARBA" id="ARBA00022723"/>
    </source>
</evidence>
<dbReference type="PROSITE" id="PS50853">
    <property type="entry name" value="FN3"/>
    <property type="match status" value="1"/>
</dbReference>
<evidence type="ECO:0000313" key="12">
    <source>
        <dbReference type="Proteomes" id="UP001195483"/>
    </source>
</evidence>
<dbReference type="GO" id="GO:0043571">
    <property type="term" value="P:maintenance of CRISPR repeat elements"/>
    <property type="evidence" value="ECO:0007669"/>
    <property type="project" value="InterPro"/>
</dbReference>
<dbReference type="InterPro" id="IPR036116">
    <property type="entry name" value="FN3_sf"/>
</dbReference>
<reference evidence="11" key="3">
    <citation type="submission" date="2023-05" db="EMBL/GenBank/DDBJ databases">
        <authorList>
            <person name="Smith C.H."/>
        </authorList>
    </citation>
    <scope>NUCLEOTIDE SEQUENCE</scope>
    <source>
        <strain evidence="11">CHS0354</strain>
        <tissue evidence="11">Mantle</tissue>
    </source>
</reference>
<evidence type="ECO:0000313" key="11">
    <source>
        <dbReference type="EMBL" id="KAK3605078.1"/>
    </source>
</evidence>
<dbReference type="InterPro" id="IPR003961">
    <property type="entry name" value="FN3_dom"/>
</dbReference>
<evidence type="ECO:0000256" key="3">
    <source>
        <dbReference type="ARBA" id="ARBA00022759"/>
    </source>
</evidence>
<dbReference type="Pfam" id="PF00041">
    <property type="entry name" value="fn3"/>
    <property type="match status" value="1"/>
</dbReference>
<keyword evidence="6" id="KW-0051">Antiviral defense</keyword>
<feature type="transmembrane region" description="Helical" evidence="9">
    <location>
        <begin position="193"/>
        <end position="218"/>
    </location>
</feature>
<dbReference type="NCBIfam" id="TIGR00287">
    <property type="entry name" value="cas1"/>
    <property type="match status" value="1"/>
</dbReference>
<dbReference type="CDD" id="cd00063">
    <property type="entry name" value="FN3"/>
    <property type="match status" value="1"/>
</dbReference>
<evidence type="ECO:0000256" key="4">
    <source>
        <dbReference type="ARBA" id="ARBA00022801"/>
    </source>
</evidence>
<keyword evidence="3" id="KW-0255">Endonuclease</keyword>
<dbReference type="Gene3D" id="2.60.40.10">
    <property type="entry name" value="Immunoglobulins"/>
    <property type="match status" value="1"/>
</dbReference>
<evidence type="ECO:0000256" key="7">
    <source>
        <dbReference type="ARBA" id="ARBA00023125"/>
    </source>
</evidence>
<dbReference type="GO" id="GO:0016787">
    <property type="term" value="F:hydrolase activity"/>
    <property type="evidence" value="ECO:0007669"/>
    <property type="project" value="UniProtKB-KW"/>
</dbReference>
<dbReference type="PANTHER" id="PTHR34353">
    <property type="entry name" value="CRISPR-ASSOCIATED ENDONUCLEASE CAS1 1"/>
    <property type="match status" value="1"/>
</dbReference>
<dbReference type="InterPro" id="IPR042206">
    <property type="entry name" value="CRISPR-assoc_Cas1_C"/>
</dbReference>
<dbReference type="GO" id="GO:0051607">
    <property type="term" value="P:defense response to virus"/>
    <property type="evidence" value="ECO:0007669"/>
    <property type="project" value="UniProtKB-KW"/>
</dbReference>
<dbReference type="AlphaFoldDB" id="A0AAE0T8D7"/>
<dbReference type="HAMAP" id="MF_01470">
    <property type="entry name" value="Cas1"/>
    <property type="match status" value="1"/>
</dbReference>
<keyword evidence="12" id="KW-1185">Reference proteome</keyword>
<evidence type="ECO:0000259" key="10">
    <source>
        <dbReference type="PROSITE" id="PS50853"/>
    </source>
</evidence>
<dbReference type="PANTHER" id="PTHR34353:SF2">
    <property type="entry name" value="CRISPR-ASSOCIATED ENDONUCLEASE CAS1 1"/>
    <property type="match status" value="1"/>
</dbReference>
<dbReference type="GO" id="GO:0046872">
    <property type="term" value="F:metal ion binding"/>
    <property type="evidence" value="ECO:0007669"/>
    <property type="project" value="UniProtKB-KW"/>
</dbReference>
<dbReference type="Gene3D" id="1.20.120.920">
    <property type="entry name" value="CRISPR-associated endonuclease Cas1, C-terminal domain"/>
    <property type="match status" value="1"/>
</dbReference>
<keyword evidence="9" id="KW-0812">Transmembrane</keyword>
<name>A0AAE0T8D7_9BIVA</name>
<evidence type="ECO:0000256" key="8">
    <source>
        <dbReference type="ARBA" id="ARBA00023211"/>
    </source>
</evidence>
<dbReference type="InterPro" id="IPR002729">
    <property type="entry name" value="CRISPR-assoc_Cas1"/>
</dbReference>
<evidence type="ECO:0000256" key="1">
    <source>
        <dbReference type="ARBA" id="ARBA00022722"/>
    </source>
</evidence>
<dbReference type="SUPFAM" id="SSF49265">
    <property type="entry name" value="Fibronectin type III"/>
    <property type="match status" value="1"/>
</dbReference>
<proteinExistence type="inferred from homology"/>
<keyword evidence="5" id="KW-0460">Magnesium</keyword>
<keyword evidence="8" id="KW-0464">Manganese</keyword>
<evidence type="ECO:0000256" key="9">
    <source>
        <dbReference type="SAM" id="Phobius"/>
    </source>
</evidence>
<comment type="caution">
    <text evidence="11">The sequence shown here is derived from an EMBL/GenBank/DDBJ whole genome shotgun (WGS) entry which is preliminary data.</text>
</comment>
<dbReference type="CDD" id="cd09634">
    <property type="entry name" value="Cas1_I-II-III"/>
    <property type="match status" value="1"/>
</dbReference>
<dbReference type="GO" id="GO:0003677">
    <property type="term" value="F:DNA binding"/>
    <property type="evidence" value="ECO:0007669"/>
    <property type="project" value="UniProtKB-KW"/>
</dbReference>
<evidence type="ECO:0000256" key="5">
    <source>
        <dbReference type="ARBA" id="ARBA00022842"/>
    </source>
</evidence>
<keyword evidence="7" id="KW-0238">DNA-binding</keyword>
<gene>
    <name evidence="11" type="ORF">CHS0354_000744</name>
</gene>
<dbReference type="InterPro" id="IPR027617">
    <property type="entry name" value="Cas1_PREFRAN"/>
</dbReference>
<keyword evidence="9" id="KW-1133">Transmembrane helix</keyword>
<sequence>MLSLPDFQAKQVVVVSSDNEKFSIKNDNLIVTTKDEVVKHQSPCSRLFALFVVGHCSLTSGILQVRKKFSFSIVLMDYGFRPYLSIHSKVEGNFLLREKQYAKVDLDIARHIIRNKVVNQLFALSSIRQKDEDTNAQIALLRALLDEMNAKDASQLELKYMLGVEGNASRVYFKRIFRDMNWKRREPRTKIDVMNLLLDMGYTFLFQFIEALLGLYGFDVYKGNLHQNWYQRKSLACDLVEPFRPIIDLRIQKAFNLGQIKEADFTLEKDRYSLDWNQTSVFGLFFVVIPSGIVVIPSGIGAIPSGIGAITGVNVAMSIDNGAMSIDNDVMSIDNDVMSIDNGAMSIDNGVMSIDNEAFLGECPAPAPEKPTTPTNFQAVAASATQINLSWDPVNGATKYNLFYATMNSTGTTKIEEDIMGTSYSHTGLTSNFTYRYTLVACNDVGCSEASGEKSATTNDVTFTITELRNTKRDIRPFYALFSIRADGTVKDYHLALKEKGQTKPTADEIKNGLHYKRNVSTAPMNIMAWGAVGTTFKATSVGSEAKAMLLIPNKTYTLYGMINNGTNNDVVALKDFTTDAEPTSLASGLATDGHFYDSTAYVYPPLPTLTTGFPSYLKYITVRAGENMVFSASFTSASSVPFSVVNAITGGFLSSCIGGNACFPASLSDQKFSQTATSILSNMFVVLPSSSGVWKFQYDVSLGFIGFVLEE</sequence>
<reference evidence="11" key="1">
    <citation type="journal article" date="2021" name="Genome Biol. Evol.">
        <title>A High-Quality Reference Genome for a Parasitic Bivalve with Doubly Uniparental Inheritance (Bivalvia: Unionida).</title>
        <authorList>
            <person name="Smith C.H."/>
        </authorList>
    </citation>
    <scope>NUCLEOTIDE SEQUENCE</scope>
    <source>
        <strain evidence="11">CHS0354</strain>
    </source>
</reference>
<keyword evidence="2" id="KW-0479">Metal-binding</keyword>
<organism evidence="11 12">
    <name type="scientific">Potamilus streckersoni</name>
    <dbReference type="NCBI Taxonomy" id="2493646"/>
    <lineage>
        <taxon>Eukaryota</taxon>
        <taxon>Metazoa</taxon>
        <taxon>Spiralia</taxon>
        <taxon>Lophotrochozoa</taxon>
        <taxon>Mollusca</taxon>
        <taxon>Bivalvia</taxon>
        <taxon>Autobranchia</taxon>
        <taxon>Heteroconchia</taxon>
        <taxon>Palaeoheterodonta</taxon>
        <taxon>Unionida</taxon>
        <taxon>Unionoidea</taxon>
        <taxon>Unionidae</taxon>
        <taxon>Ambleminae</taxon>
        <taxon>Lampsilini</taxon>
        <taxon>Potamilus</taxon>
    </lineage>
</organism>
<keyword evidence="4" id="KW-0378">Hydrolase</keyword>
<accession>A0AAE0T8D7</accession>
<dbReference type="GO" id="GO:0004520">
    <property type="term" value="F:DNA endonuclease activity"/>
    <property type="evidence" value="ECO:0007669"/>
    <property type="project" value="InterPro"/>
</dbReference>
<feature type="transmembrane region" description="Helical" evidence="9">
    <location>
        <begin position="281"/>
        <end position="303"/>
    </location>
</feature>
<feature type="domain" description="Fibronectin type-III" evidence="10">
    <location>
        <begin position="373"/>
        <end position="461"/>
    </location>
</feature>
<dbReference type="SMART" id="SM00060">
    <property type="entry name" value="FN3"/>
    <property type="match status" value="1"/>
</dbReference>